<keyword evidence="1" id="KW-0479">Metal-binding</keyword>
<dbReference type="EMBL" id="JAMZMK010006531">
    <property type="protein sequence ID" value="KAI7748392.1"/>
    <property type="molecule type" value="Genomic_DNA"/>
</dbReference>
<dbReference type="GO" id="GO:0008270">
    <property type="term" value="F:zinc ion binding"/>
    <property type="evidence" value="ECO:0007669"/>
    <property type="project" value="UniProtKB-KW"/>
</dbReference>
<evidence type="ECO:0000313" key="7">
    <source>
        <dbReference type="EMBL" id="KAI7748392.1"/>
    </source>
</evidence>
<evidence type="ECO:0000313" key="8">
    <source>
        <dbReference type="Proteomes" id="UP001206925"/>
    </source>
</evidence>
<dbReference type="AlphaFoldDB" id="A0AAD5GMF0"/>
<keyword evidence="2 4" id="KW-0863">Zinc-finger</keyword>
<organism evidence="7 8">
    <name type="scientific">Ambrosia artemisiifolia</name>
    <name type="common">Common ragweed</name>
    <dbReference type="NCBI Taxonomy" id="4212"/>
    <lineage>
        <taxon>Eukaryota</taxon>
        <taxon>Viridiplantae</taxon>
        <taxon>Streptophyta</taxon>
        <taxon>Embryophyta</taxon>
        <taxon>Tracheophyta</taxon>
        <taxon>Spermatophyta</taxon>
        <taxon>Magnoliopsida</taxon>
        <taxon>eudicotyledons</taxon>
        <taxon>Gunneridae</taxon>
        <taxon>Pentapetalae</taxon>
        <taxon>asterids</taxon>
        <taxon>campanulids</taxon>
        <taxon>Asterales</taxon>
        <taxon>Asteraceae</taxon>
        <taxon>Asteroideae</taxon>
        <taxon>Heliantheae alliance</taxon>
        <taxon>Heliantheae</taxon>
        <taxon>Ambrosia</taxon>
    </lineage>
</organism>
<dbReference type="PROSITE" id="PS51999">
    <property type="entry name" value="ZF_GRF"/>
    <property type="match status" value="1"/>
</dbReference>
<evidence type="ECO:0000259" key="6">
    <source>
        <dbReference type="PROSITE" id="PS51999"/>
    </source>
</evidence>
<proteinExistence type="predicted"/>
<keyword evidence="8" id="KW-1185">Reference proteome</keyword>
<gene>
    <name evidence="7" type="ORF">M8C21_013910</name>
</gene>
<protein>
    <recommendedName>
        <fullName evidence="6">GRF-type domain-containing protein</fullName>
    </recommendedName>
</protein>
<comment type="caution">
    <text evidence="7">The sequence shown here is derived from an EMBL/GenBank/DDBJ whole genome shotgun (WGS) entry which is preliminary data.</text>
</comment>
<reference evidence="7" key="1">
    <citation type="submission" date="2022-06" db="EMBL/GenBank/DDBJ databases">
        <title>Uncovering the hologenomic basis of an extraordinary plant invasion.</title>
        <authorList>
            <person name="Bieker V.C."/>
            <person name="Martin M.D."/>
            <person name="Gilbert T."/>
            <person name="Hodgins K."/>
            <person name="Battlay P."/>
            <person name="Petersen B."/>
            <person name="Wilson J."/>
        </authorList>
    </citation>
    <scope>NUCLEOTIDE SEQUENCE</scope>
    <source>
        <strain evidence="7">AA19_3_7</strain>
        <tissue evidence="7">Leaf</tissue>
    </source>
</reference>
<sequence>RLVLYLGKLVFFTNMSSSLSYKKILRIGTDGKLYCEHNLVAPLKVAGTCTSRPGHEFYECPFALRRGDCNVFFWKEDVDNYVLRGADKRALEVQKEKLEEEKGMLEKELACLKGKVDVYEAMLVKVYGLAVFGEVLFGTMFGCERHLSRSICIDRVVAVDAAVSGVAEECMTCCMEESGVFGVGLELAPVS</sequence>
<evidence type="ECO:0000256" key="4">
    <source>
        <dbReference type="PROSITE-ProRule" id="PRU01343"/>
    </source>
</evidence>
<dbReference type="InterPro" id="IPR010666">
    <property type="entry name" value="Znf_GRF"/>
</dbReference>
<keyword evidence="3" id="KW-0862">Zinc</keyword>
<evidence type="ECO:0000256" key="5">
    <source>
        <dbReference type="SAM" id="Coils"/>
    </source>
</evidence>
<evidence type="ECO:0000256" key="1">
    <source>
        <dbReference type="ARBA" id="ARBA00022723"/>
    </source>
</evidence>
<keyword evidence="5" id="KW-0175">Coiled coil</keyword>
<dbReference type="Proteomes" id="UP001206925">
    <property type="component" value="Unassembled WGS sequence"/>
</dbReference>
<feature type="non-terminal residue" evidence="7">
    <location>
        <position position="1"/>
    </location>
</feature>
<accession>A0AAD5GMF0</accession>
<feature type="coiled-coil region" evidence="5">
    <location>
        <begin position="88"/>
        <end position="115"/>
    </location>
</feature>
<evidence type="ECO:0000256" key="2">
    <source>
        <dbReference type="ARBA" id="ARBA00022771"/>
    </source>
</evidence>
<feature type="domain" description="GRF-type" evidence="6">
    <location>
        <begin position="35"/>
        <end position="78"/>
    </location>
</feature>
<evidence type="ECO:0000256" key="3">
    <source>
        <dbReference type="ARBA" id="ARBA00022833"/>
    </source>
</evidence>
<name>A0AAD5GMF0_AMBAR</name>